<sequence>MSEQWLDALRERVSQSSQRKVAEELGVSAAMVNQALKGTYGGNLDTLRTKVEGAYLDRCVQCPVLGRLPVHECEENQKRPFTASNPQRVRLYRACRAGCPHSRLASTATTQRIDVQPAEEGRYLLEQQLAYCERMAAGDDARHVELLRRELRQVAQRLNDLLWQRKYKRT</sequence>
<reference evidence="3" key="1">
    <citation type="submission" date="2015-09" db="EMBL/GenBank/DDBJ databases">
        <authorList>
            <person name="Shao Z."/>
            <person name="Wang L."/>
        </authorList>
    </citation>
    <scope>NUCLEOTIDE SEQUENCE [LARGE SCALE GENOMIC DNA]</scope>
    <source>
        <strain evidence="3">F13-1</strain>
    </source>
</reference>
<dbReference type="GO" id="GO:0003677">
    <property type="term" value="F:DNA binding"/>
    <property type="evidence" value="ECO:0007669"/>
    <property type="project" value="InterPro"/>
</dbReference>
<evidence type="ECO:0000313" key="2">
    <source>
        <dbReference type="EMBL" id="ATG74414.1"/>
    </source>
</evidence>
<dbReference type="Proteomes" id="UP000217763">
    <property type="component" value="Chromosome"/>
</dbReference>
<dbReference type="EMBL" id="CP012621">
    <property type="protein sequence ID" value="ATG74343.1"/>
    <property type="molecule type" value="Genomic_DNA"/>
</dbReference>
<organism evidence="1 3">
    <name type="scientific">Zobellella denitrificans</name>
    <dbReference type="NCBI Taxonomy" id="347534"/>
    <lineage>
        <taxon>Bacteria</taxon>
        <taxon>Pseudomonadati</taxon>
        <taxon>Pseudomonadota</taxon>
        <taxon>Gammaproteobacteria</taxon>
        <taxon>Aeromonadales</taxon>
        <taxon>Aeromonadaceae</taxon>
        <taxon>Zobellella</taxon>
    </lineage>
</organism>
<dbReference type="Gene3D" id="1.10.260.40">
    <property type="entry name" value="lambda repressor-like DNA-binding domains"/>
    <property type="match status" value="1"/>
</dbReference>
<dbReference type="AlphaFoldDB" id="A0A291HQC6"/>
<evidence type="ECO:0008006" key="4">
    <source>
        <dbReference type="Google" id="ProtNLM"/>
    </source>
</evidence>
<dbReference type="KEGG" id="zdf:AN401_11155"/>
<proteinExistence type="predicted"/>
<protein>
    <recommendedName>
        <fullName evidence="4">Transcriptional regulator</fullName>
    </recommendedName>
</protein>
<keyword evidence="3" id="KW-1185">Reference proteome</keyword>
<dbReference type="InterPro" id="IPR010982">
    <property type="entry name" value="Lambda_DNA-bd_dom_sf"/>
</dbReference>
<gene>
    <name evidence="1" type="ORF">AN401_11155</name>
    <name evidence="2" type="ORF">AN401_11580</name>
</gene>
<name>A0A291HQC6_9GAMM</name>
<evidence type="ECO:0000313" key="3">
    <source>
        <dbReference type="Proteomes" id="UP000217763"/>
    </source>
</evidence>
<dbReference type="KEGG" id="zdf:AN401_11580"/>
<dbReference type="EMBL" id="CP012621">
    <property type="protein sequence ID" value="ATG74414.1"/>
    <property type="molecule type" value="Genomic_DNA"/>
</dbReference>
<evidence type="ECO:0000313" key="1">
    <source>
        <dbReference type="EMBL" id="ATG74343.1"/>
    </source>
</evidence>
<dbReference type="RefSeq" id="WP_096779425.1">
    <property type="nucleotide sequence ID" value="NZ_CP012621.1"/>
</dbReference>
<accession>A0A291HQC6</accession>
<reference evidence="1" key="2">
    <citation type="submission" date="2015-09" db="EMBL/GenBank/DDBJ databases">
        <authorList>
            <person name="Jackson K.R."/>
            <person name="Lunt B.L."/>
            <person name="Fisher J.N.B."/>
            <person name="Gardner A.V."/>
            <person name="Bailey M.E."/>
            <person name="Deus L.M."/>
            <person name="Earl A.S."/>
            <person name="Gibby P.D."/>
            <person name="Hartmann K.A."/>
            <person name="Liu J.E."/>
            <person name="Manci A.M."/>
            <person name="Nielsen D.A."/>
            <person name="Solomon M.B."/>
            <person name="Breakwell D.P."/>
            <person name="Burnett S.H."/>
            <person name="Grose J.H."/>
        </authorList>
    </citation>
    <scope>NUCLEOTIDE SEQUENCE [LARGE SCALE GENOMIC DNA]</scope>
    <source>
        <strain evidence="1">F13-1</strain>
    </source>
</reference>